<organism evidence="3 4">
    <name type="scientific">Boletus edulis BED1</name>
    <dbReference type="NCBI Taxonomy" id="1328754"/>
    <lineage>
        <taxon>Eukaryota</taxon>
        <taxon>Fungi</taxon>
        <taxon>Dikarya</taxon>
        <taxon>Basidiomycota</taxon>
        <taxon>Agaricomycotina</taxon>
        <taxon>Agaricomycetes</taxon>
        <taxon>Agaricomycetidae</taxon>
        <taxon>Boletales</taxon>
        <taxon>Boletineae</taxon>
        <taxon>Boletaceae</taxon>
        <taxon>Boletoideae</taxon>
        <taxon>Boletus</taxon>
    </lineage>
</organism>
<evidence type="ECO:0000313" key="4">
    <source>
        <dbReference type="Proteomes" id="UP001194468"/>
    </source>
</evidence>
<dbReference type="AlphaFoldDB" id="A0AAD4G7J6"/>
<evidence type="ECO:0008006" key="5">
    <source>
        <dbReference type="Google" id="ProtNLM"/>
    </source>
</evidence>
<accession>A0AAD4G7J6</accession>
<comment type="caution">
    <text evidence="3">The sequence shown here is derived from an EMBL/GenBank/DDBJ whole genome shotgun (WGS) entry which is preliminary data.</text>
</comment>
<dbReference type="Proteomes" id="UP001194468">
    <property type="component" value="Unassembled WGS sequence"/>
</dbReference>
<proteinExistence type="predicted"/>
<reference evidence="3" key="1">
    <citation type="submission" date="2019-10" db="EMBL/GenBank/DDBJ databases">
        <authorList>
            <consortium name="DOE Joint Genome Institute"/>
            <person name="Kuo A."/>
            <person name="Miyauchi S."/>
            <person name="Kiss E."/>
            <person name="Drula E."/>
            <person name="Kohler A."/>
            <person name="Sanchez-Garcia M."/>
            <person name="Andreopoulos B."/>
            <person name="Barry K.W."/>
            <person name="Bonito G."/>
            <person name="Buee M."/>
            <person name="Carver A."/>
            <person name="Chen C."/>
            <person name="Cichocki N."/>
            <person name="Clum A."/>
            <person name="Culley D."/>
            <person name="Crous P.W."/>
            <person name="Fauchery L."/>
            <person name="Girlanda M."/>
            <person name="Hayes R."/>
            <person name="Keri Z."/>
            <person name="LaButti K."/>
            <person name="Lipzen A."/>
            <person name="Lombard V."/>
            <person name="Magnuson J."/>
            <person name="Maillard F."/>
            <person name="Morin E."/>
            <person name="Murat C."/>
            <person name="Nolan M."/>
            <person name="Ohm R."/>
            <person name="Pangilinan J."/>
            <person name="Pereira M."/>
            <person name="Perotto S."/>
            <person name="Peter M."/>
            <person name="Riley R."/>
            <person name="Sitrit Y."/>
            <person name="Stielow B."/>
            <person name="Szollosi G."/>
            <person name="Zifcakova L."/>
            <person name="Stursova M."/>
            <person name="Spatafora J.W."/>
            <person name="Tedersoo L."/>
            <person name="Vaario L.-M."/>
            <person name="Yamada A."/>
            <person name="Yan M."/>
            <person name="Wang P."/>
            <person name="Xu J."/>
            <person name="Bruns T."/>
            <person name="Baldrian P."/>
            <person name="Vilgalys R."/>
            <person name="Henrissat B."/>
            <person name="Grigoriev I.V."/>
            <person name="Hibbett D."/>
            <person name="Nagy L.G."/>
            <person name="Martin F.M."/>
        </authorList>
    </citation>
    <scope>NUCLEOTIDE SEQUENCE</scope>
    <source>
        <strain evidence="3">BED1</strain>
    </source>
</reference>
<dbReference type="EMBL" id="WHUW01000326">
    <property type="protein sequence ID" value="KAF8415454.1"/>
    <property type="molecule type" value="Genomic_DNA"/>
</dbReference>
<protein>
    <recommendedName>
        <fullName evidence="5">Ser-Thr-rich glycosyl-phosphatidyl-inositol-anchored membrane family-domain-containing protein</fullName>
    </recommendedName>
</protein>
<keyword evidence="4" id="KW-1185">Reference proteome</keyword>
<name>A0AAD4G7J6_BOLED</name>
<evidence type="ECO:0000313" key="2">
    <source>
        <dbReference type="EMBL" id="KAF8415454.1"/>
    </source>
</evidence>
<sequence length="131" mass="14187">MICASRAISFVGLLALAVSLPLSERDAFTSSWAPKITYPTTGVEWCVGATHHVYWDASYPPPTFDKTYFKLTLVAHDDVVNPDHPLAQGFSFVEGGVIITVPSVPAGKYEVDLASSHAGEGWSQPFDIKDC</sequence>
<evidence type="ECO:0000313" key="3">
    <source>
        <dbReference type="EMBL" id="KAF8425735.1"/>
    </source>
</evidence>
<reference evidence="3" key="2">
    <citation type="journal article" date="2020" name="Nat. Commun.">
        <title>Large-scale genome sequencing of mycorrhizal fungi provides insights into the early evolution of symbiotic traits.</title>
        <authorList>
            <person name="Miyauchi S."/>
            <person name="Kiss E."/>
            <person name="Kuo A."/>
            <person name="Drula E."/>
            <person name="Kohler A."/>
            <person name="Sanchez-Garcia M."/>
            <person name="Morin E."/>
            <person name="Andreopoulos B."/>
            <person name="Barry K.W."/>
            <person name="Bonito G."/>
            <person name="Buee M."/>
            <person name="Carver A."/>
            <person name="Chen C."/>
            <person name="Cichocki N."/>
            <person name="Clum A."/>
            <person name="Culley D."/>
            <person name="Crous P.W."/>
            <person name="Fauchery L."/>
            <person name="Girlanda M."/>
            <person name="Hayes R.D."/>
            <person name="Keri Z."/>
            <person name="LaButti K."/>
            <person name="Lipzen A."/>
            <person name="Lombard V."/>
            <person name="Magnuson J."/>
            <person name="Maillard F."/>
            <person name="Murat C."/>
            <person name="Nolan M."/>
            <person name="Ohm R.A."/>
            <person name="Pangilinan J."/>
            <person name="Pereira M.F."/>
            <person name="Perotto S."/>
            <person name="Peter M."/>
            <person name="Pfister S."/>
            <person name="Riley R."/>
            <person name="Sitrit Y."/>
            <person name="Stielow J.B."/>
            <person name="Szollosi G."/>
            <person name="Zifcakova L."/>
            <person name="Stursova M."/>
            <person name="Spatafora J.W."/>
            <person name="Tedersoo L."/>
            <person name="Vaario L.M."/>
            <person name="Yamada A."/>
            <person name="Yan M."/>
            <person name="Wang P."/>
            <person name="Xu J."/>
            <person name="Bruns T."/>
            <person name="Baldrian P."/>
            <person name="Vilgalys R."/>
            <person name="Dunand C."/>
            <person name="Henrissat B."/>
            <person name="Grigoriev I.V."/>
            <person name="Hibbett D."/>
            <person name="Nagy L.G."/>
            <person name="Martin F.M."/>
        </authorList>
    </citation>
    <scope>NUCLEOTIDE SEQUENCE</scope>
    <source>
        <strain evidence="3">BED1</strain>
    </source>
</reference>
<feature type="chain" id="PRO_5042441189" description="Ser-Thr-rich glycosyl-phosphatidyl-inositol-anchored membrane family-domain-containing protein" evidence="1">
    <location>
        <begin position="20"/>
        <end position="131"/>
    </location>
</feature>
<dbReference type="EMBL" id="WHUW01000093">
    <property type="protein sequence ID" value="KAF8425735.1"/>
    <property type="molecule type" value="Genomic_DNA"/>
</dbReference>
<feature type="signal peptide" evidence="1">
    <location>
        <begin position="1"/>
        <end position="19"/>
    </location>
</feature>
<evidence type="ECO:0000256" key="1">
    <source>
        <dbReference type="SAM" id="SignalP"/>
    </source>
</evidence>
<keyword evidence="1" id="KW-0732">Signal</keyword>
<gene>
    <name evidence="2" type="ORF">L210DRAFT_3586170</name>
    <name evidence="3" type="ORF">L210DRAFT_954913</name>
</gene>